<dbReference type="Pfam" id="PF00379">
    <property type="entry name" value="Chitin_bind_4"/>
    <property type="match status" value="1"/>
</dbReference>
<dbReference type="InterPro" id="IPR000618">
    <property type="entry name" value="Insect_cuticle"/>
</dbReference>
<keyword evidence="2 4" id="KW-0732">Signal</keyword>
<evidence type="ECO:0008006" key="7">
    <source>
        <dbReference type="Google" id="ProtNLM"/>
    </source>
</evidence>
<feature type="chain" id="PRO_5043863977" description="Cuticle protein" evidence="4">
    <location>
        <begin position="20"/>
        <end position="225"/>
    </location>
</feature>
<organism evidence="5 6">
    <name type="scientific">Parnassius mnemosyne</name>
    <name type="common">clouded apollo</name>
    <dbReference type="NCBI Taxonomy" id="213953"/>
    <lineage>
        <taxon>Eukaryota</taxon>
        <taxon>Metazoa</taxon>
        <taxon>Ecdysozoa</taxon>
        <taxon>Arthropoda</taxon>
        <taxon>Hexapoda</taxon>
        <taxon>Insecta</taxon>
        <taxon>Pterygota</taxon>
        <taxon>Neoptera</taxon>
        <taxon>Endopterygota</taxon>
        <taxon>Lepidoptera</taxon>
        <taxon>Glossata</taxon>
        <taxon>Ditrysia</taxon>
        <taxon>Papilionoidea</taxon>
        <taxon>Papilionidae</taxon>
        <taxon>Parnassiinae</taxon>
        <taxon>Parnassini</taxon>
        <taxon>Parnassius</taxon>
        <taxon>Driopa</taxon>
    </lineage>
</organism>
<dbReference type="PRINTS" id="PR00947">
    <property type="entry name" value="CUTICLE"/>
</dbReference>
<dbReference type="GO" id="GO:0005615">
    <property type="term" value="C:extracellular space"/>
    <property type="evidence" value="ECO:0007669"/>
    <property type="project" value="TreeGrafter"/>
</dbReference>
<dbReference type="InterPro" id="IPR051217">
    <property type="entry name" value="Insect_Cuticle_Struc_Prot"/>
</dbReference>
<proteinExistence type="predicted"/>
<accession>A0AAV1KCX0</accession>
<comment type="caution">
    <text evidence="5">The sequence shown here is derived from an EMBL/GenBank/DDBJ whole genome shotgun (WGS) entry which is preliminary data.</text>
</comment>
<sequence>MSKLFQTLVFLCAVAAATAIAVPVYPTNKVTYAPTSFNYAAAPVRKVTYTQAPVAYAAAPIGKVAYAEEDTPANYEFSYSVHDTQSGDIKQQREQRAGDSLQGSYSLVQPDGVHRIVEYTSDHEHGFNAVVRYEGQPIEAPVKVAYAAPVAKVAYAAPVTKIAYAQAPVTKYAYAPAQVNYATAPVTRVAYAQAPVNYAAAPAKFAYSAPVGQVSFSSPAYSYNH</sequence>
<dbReference type="PANTHER" id="PTHR12236:SF75">
    <property type="entry name" value="CUTICULAR PROTEIN 62BB, ISOFORM A"/>
    <property type="match status" value="1"/>
</dbReference>
<keyword evidence="1 3" id="KW-0193">Cuticle</keyword>
<evidence type="ECO:0000256" key="4">
    <source>
        <dbReference type="SAM" id="SignalP"/>
    </source>
</evidence>
<evidence type="ECO:0000256" key="1">
    <source>
        <dbReference type="ARBA" id="ARBA00022460"/>
    </source>
</evidence>
<evidence type="ECO:0000256" key="3">
    <source>
        <dbReference type="PROSITE-ProRule" id="PRU00497"/>
    </source>
</evidence>
<dbReference type="GO" id="GO:0042302">
    <property type="term" value="F:structural constituent of cuticle"/>
    <property type="evidence" value="ECO:0007669"/>
    <property type="project" value="UniProtKB-UniRule"/>
</dbReference>
<protein>
    <recommendedName>
        <fullName evidence="7">Cuticle protein</fullName>
    </recommendedName>
</protein>
<dbReference type="Proteomes" id="UP001314205">
    <property type="component" value="Unassembled WGS sequence"/>
</dbReference>
<keyword evidence="6" id="KW-1185">Reference proteome</keyword>
<evidence type="ECO:0000313" key="6">
    <source>
        <dbReference type="Proteomes" id="UP001314205"/>
    </source>
</evidence>
<dbReference type="EMBL" id="CAVLGL010000024">
    <property type="protein sequence ID" value="CAK1580883.1"/>
    <property type="molecule type" value="Genomic_DNA"/>
</dbReference>
<reference evidence="5 6" key="1">
    <citation type="submission" date="2023-11" db="EMBL/GenBank/DDBJ databases">
        <authorList>
            <person name="Hedman E."/>
            <person name="Englund M."/>
            <person name="Stromberg M."/>
            <person name="Nyberg Akerstrom W."/>
            <person name="Nylinder S."/>
            <person name="Jareborg N."/>
            <person name="Kallberg Y."/>
            <person name="Kronander E."/>
        </authorList>
    </citation>
    <scope>NUCLEOTIDE SEQUENCE [LARGE SCALE GENOMIC DNA]</scope>
</reference>
<feature type="signal peptide" evidence="4">
    <location>
        <begin position="1"/>
        <end position="19"/>
    </location>
</feature>
<dbReference type="PANTHER" id="PTHR12236">
    <property type="entry name" value="STRUCTURAL CONTITUENT OF CUTICLE"/>
    <property type="match status" value="1"/>
</dbReference>
<evidence type="ECO:0000313" key="5">
    <source>
        <dbReference type="EMBL" id="CAK1580883.1"/>
    </source>
</evidence>
<gene>
    <name evidence="5" type="ORF">PARMNEM_LOCUS2619</name>
</gene>
<dbReference type="AlphaFoldDB" id="A0AAV1KCX0"/>
<dbReference type="PROSITE" id="PS51155">
    <property type="entry name" value="CHIT_BIND_RR_2"/>
    <property type="match status" value="1"/>
</dbReference>
<dbReference type="GO" id="GO:0031012">
    <property type="term" value="C:extracellular matrix"/>
    <property type="evidence" value="ECO:0007669"/>
    <property type="project" value="TreeGrafter"/>
</dbReference>
<evidence type="ECO:0000256" key="2">
    <source>
        <dbReference type="ARBA" id="ARBA00022729"/>
    </source>
</evidence>
<name>A0AAV1KCX0_9NEOP</name>